<name>A0A7S3NHC2_9STRA</name>
<organism evidence="9">
    <name type="scientific">Aureoumbra lagunensis</name>
    <dbReference type="NCBI Taxonomy" id="44058"/>
    <lineage>
        <taxon>Eukaryota</taxon>
        <taxon>Sar</taxon>
        <taxon>Stramenopiles</taxon>
        <taxon>Ochrophyta</taxon>
        <taxon>Pelagophyceae</taxon>
        <taxon>Pelagomonadales</taxon>
        <taxon>Aureoumbra</taxon>
    </lineage>
</organism>
<dbReference type="EMBL" id="HBIJ01001904">
    <property type="protein sequence ID" value="CAE0360608.1"/>
    <property type="molecule type" value="Transcribed_RNA"/>
</dbReference>
<feature type="transmembrane region" description="Helical" evidence="7">
    <location>
        <begin position="41"/>
        <end position="60"/>
    </location>
</feature>
<dbReference type="InterPro" id="IPR036259">
    <property type="entry name" value="MFS_trans_sf"/>
</dbReference>
<dbReference type="GO" id="GO:0016020">
    <property type="term" value="C:membrane"/>
    <property type="evidence" value="ECO:0007669"/>
    <property type="project" value="UniProtKB-SubCell"/>
</dbReference>
<keyword evidence="2" id="KW-0813">Transport</keyword>
<feature type="transmembrane region" description="Helical" evidence="7">
    <location>
        <begin position="280"/>
        <end position="298"/>
    </location>
</feature>
<feature type="transmembrane region" description="Helical" evidence="7">
    <location>
        <begin position="310"/>
        <end position="335"/>
    </location>
</feature>
<feature type="transmembrane region" description="Helical" evidence="7">
    <location>
        <begin position="347"/>
        <end position="372"/>
    </location>
</feature>
<reference evidence="9" key="1">
    <citation type="submission" date="2021-01" db="EMBL/GenBank/DDBJ databases">
        <authorList>
            <person name="Corre E."/>
            <person name="Pelletier E."/>
            <person name="Niang G."/>
            <person name="Scheremetjew M."/>
            <person name="Finn R."/>
            <person name="Kale V."/>
            <person name="Holt S."/>
            <person name="Cochrane G."/>
            <person name="Meng A."/>
            <person name="Brown T."/>
            <person name="Cohen L."/>
        </authorList>
    </citation>
    <scope>NUCLEOTIDE SEQUENCE</scope>
    <source>
        <strain evidence="9">CCMP1510</strain>
    </source>
</reference>
<feature type="transmembrane region" description="Helical" evidence="7">
    <location>
        <begin position="144"/>
        <end position="165"/>
    </location>
</feature>
<dbReference type="InterPro" id="IPR011701">
    <property type="entry name" value="MFS"/>
</dbReference>
<evidence type="ECO:0000256" key="7">
    <source>
        <dbReference type="SAM" id="Phobius"/>
    </source>
</evidence>
<feature type="transmembrane region" description="Helical" evidence="7">
    <location>
        <begin position="384"/>
        <end position="405"/>
    </location>
</feature>
<evidence type="ECO:0000259" key="8">
    <source>
        <dbReference type="PROSITE" id="PS50850"/>
    </source>
</evidence>
<dbReference type="PANTHER" id="PTHR23504">
    <property type="entry name" value="MAJOR FACILITATOR SUPERFAMILY DOMAIN-CONTAINING PROTEIN 10"/>
    <property type="match status" value="1"/>
</dbReference>
<protein>
    <recommendedName>
        <fullName evidence="8">Major facilitator superfamily (MFS) profile domain-containing protein</fullName>
    </recommendedName>
</protein>
<proteinExistence type="predicted"/>
<dbReference type="SUPFAM" id="SSF103473">
    <property type="entry name" value="MFS general substrate transporter"/>
    <property type="match status" value="1"/>
</dbReference>
<evidence type="ECO:0000256" key="6">
    <source>
        <dbReference type="SAM" id="MobiDB-lite"/>
    </source>
</evidence>
<comment type="subcellular location">
    <subcellularLocation>
        <location evidence="1">Membrane</location>
        <topology evidence="1">Multi-pass membrane protein</topology>
    </subcellularLocation>
</comment>
<dbReference type="GO" id="GO:0022857">
    <property type="term" value="F:transmembrane transporter activity"/>
    <property type="evidence" value="ECO:0007669"/>
    <property type="project" value="InterPro"/>
</dbReference>
<evidence type="ECO:0000256" key="2">
    <source>
        <dbReference type="ARBA" id="ARBA00022448"/>
    </source>
</evidence>
<evidence type="ECO:0000256" key="1">
    <source>
        <dbReference type="ARBA" id="ARBA00004141"/>
    </source>
</evidence>
<keyword evidence="4 7" id="KW-1133">Transmembrane helix</keyword>
<evidence type="ECO:0000313" key="9">
    <source>
        <dbReference type="EMBL" id="CAE0360608.1"/>
    </source>
</evidence>
<dbReference type="Pfam" id="PF07690">
    <property type="entry name" value="MFS_1"/>
    <property type="match status" value="1"/>
</dbReference>
<accession>A0A7S3NHC2</accession>
<keyword evidence="5 7" id="KW-0472">Membrane</keyword>
<evidence type="ECO:0000256" key="5">
    <source>
        <dbReference type="ARBA" id="ARBA00023136"/>
    </source>
</evidence>
<keyword evidence="3 7" id="KW-0812">Transmembrane</keyword>
<dbReference type="PROSITE" id="PS50850">
    <property type="entry name" value="MFS"/>
    <property type="match status" value="1"/>
</dbReference>
<sequence length="472" mass="52014">MKEPGRYAGWLISSGHLGRILTSMLWGKWSDNHGNTGRLKVMQLSLISIVISSIILSWTLNFEIAMTARFFCGCLDATWSMVKAYASSVLPQDTQASTMATLGASYGMSMIIGPALGGMLARPAQEYPFLGIPSTSLLARRKYLLPNLATALIALIAAVLVRLVLKSHDIDSKQNETRSSQLYQAIKQTENIQENQQEQIRVCCARKPGLATAFYSLFSAVEYAEDLCFPLWAEAPISVGGLALGSHQVGILLAICGIFIVPGQLFLYAPLDARLGTTAIMKYGVEICIPLLAVMPLANLFSSPESRSSLWIWLGLTKVARLFVAEFVFTAQGIVSNNAVPNNIRGSFLGIQATICAVARIVGPILIGPLFAWSIQTPDRSFPLNYWFSFILITTGTFISLFAVLQMPKSLDRPFGSEHTSQEICEEHENIIEEGCRRRSASWEEMHPLKRSRSPHPFLPTTPTRDDFDEDV</sequence>
<feature type="domain" description="Major facilitator superfamily (MFS) profile" evidence="8">
    <location>
        <begin position="1"/>
        <end position="412"/>
    </location>
</feature>
<evidence type="ECO:0000256" key="3">
    <source>
        <dbReference type="ARBA" id="ARBA00022692"/>
    </source>
</evidence>
<dbReference type="Gene3D" id="1.20.1250.20">
    <property type="entry name" value="MFS general substrate transporter like domains"/>
    <property type="match status" value="1"/>
</dbReference>
<evidence type="ECO:0000256" key="4">
    <source>
        <dbReference type="ARBA" id="ARBA00022989"/>
    </source>
</evidence>
<feature type="transmembrane region" description="Helical" evidence="7">
    <location>
        <begin position="249"/>
        <end position="268"/>
    </location>
</feature>
<dbReference type="InterPro" id="IPR020846">
    <property type="entry name" value="MFS_dom"/>
</dbReference>
<dbReference type="AlphaFoldDB" id="A0A7S3NHC2"/>
<gene>
    <name evidence="9" type="ORF">ALAG00032_LOCUS1338</name>
</gene>
<feature type="transmembrane region" description="Helical" evidence="7">
    <location>
        <begin position="7"/>
        <end position="29"/>
    </location>
</feature>
<dbReference type="PANTHER" id="PTHR23504:SF15">
    <property type="entry name" value="MAJOR FACILITATOR SUPERFAMILY (MFS) PROFILE DOMAIN-CONTAINING PROTEIN"/>
    <property type="match status" value="1"/>
</dbReference>
<feature type="region of interest" description="Disordered" evidence="6">
    <location>
        <begin position="447"/>
        <end position="472"/>
    </location>
</feature>